<organism evidence="2 3">
    <name type="scientific">Catenulispora yoronensis</name>
    <dbReference type="NCBI Taxonomy" id="450799"/>
    <lineage>
        <taxon>Bacteria</taxon>
        <taxon>Bacillati</taxon>
        <taxon>Actinomycetota</taxon>
        <taxon>Actinomycetes</taxon>
        <taxon>Catenulisporales</taxon>
        <taxon>Catenulisporaceae</taxon>
        <taxon>Catenulispora</taxon>
    </lineage>
</organism>
<evidence type="ECO:0000256" key="1">
    <source>
        <dbReference type="SAM" id="MobiDB-lite"/>
    </source>
</evidence>
<feature type="compositionally biased region" description="Polar residues" evidence="1">
    <location>
        <begin position="56"/>
        <end position="74"/>
    </location>
</feature>
<name>A0ABP5GX75_9ACTN</name>
<evidence type="ECO:0000313" key="3">
    <source>
        <dbReference type="Proteomes" id="UP001500751"/>
    </source>
</evidence>
<sequence length="74" mass="7635">MCGGTAHAGTGGAGRHLRQCGAARRIAARRIAAYRGAAPQTFGISALSSAKEDRSGTVQPSRSYSPMQASTKAW</sequence>
<comment type="caution">
    <text evidence="2">The sequence shown here is derived from an EMBL/GenBank/DDBJ whole genome shotgun (WGS) entry which is preliminary data.</text>
</comment>
<protein>
    <submittedName>
        <fullName evidence="2">Uncharacterized protein</fullName>
    </submittedName>
</protein>
<reference evidence="3" key="1">
    <citation type="journal article" date="2019" name="Int. J. Syst. Evol. Microbiol.">
        <title>The Global Catalogue of Microorganisms (GCM) 10K type strain sequencing project: providing services to taxonomists for standard genome sequencing and annotation.</title>
        <authorList>
            <consortium name="The Broad Institute Genomics Platform"/>
            <consortium name="The Broad Institute Genome Sequencing Center for Infectious Disease"/>
            <person name="Wu L."/>
            <person name="Ma J."/>
        </authorList>
    </citation>
    <scope>NUCLEOTIDE SEQUENCE [LARGE SCALE GENOMIC DNA]</scope>
    <source>
        <strain evidence="3">JCM 16014</strain>
    </source>
</reference>
<keyword evidence="3" id="KW-1185">Reference proteome</keyword>
<proteinExistence type="predicted"/>
<feature type="region of interest" description="Disordered" evidence="1">
    <location>
        <begin position="48"/>
        <end position="74"/>
    </location>
</feature>
<dbReference type="EMBL" id="BAAAQN010000056">
    <property type="protein sequence ID" value="GAA2053513.1"/>
    <property type="molecule type" value="Genomic_DNA"/>
</dbReference>
<gene>
    <name evidence="2" type="ORF">GCM10009839_71740</name>
</gene>
<evidence type="ECO:0000313" key="2">
    <source>
        <dbReference type="EMBL" id="GAA2053513.1"/>
    </source>
</evidence>
<dbReference type="Proteomes" id="UP001500751">
    <property type="component" value="Unassembled WGS sequence"/>
</dbReference>
<accession>A0ABP5GX75</accession>